<dbReference type="InterPro" id="IPR006439">
    <property type="entry name" value="HAD-SF_hydro_IA"/>
</dbReference>
<evidence type="ECO:0000313" key="1">
    <source>
        <dbReference type="EMBL" id="MFC3032582.1"/>
    </source>
</evidence>
<dbReference type="InterPro" id="IPR041492">
    <property type="entry name" value="HAD_2"/>
</dbReference>
<protein>
    <submittedName>
        <fullName evidence="1">HAD family hydrolase</fullName>
        <ecNumber evidence="1">3.-.-.-</ecNumber>
    </submittedName>
</protein>
<dbReference type="Pfam" id="PF13419">
    <property type="entry name" value="HAD_2"/>
    <property type="match status" value="1"/>
</dbReference>
<dbReference type="InterPro" id="IPR036412">
    <property type="entry name" value="HAD-like_sf"/>
</dbReference>
<dbReference type="Gene3D" id="3.40.50.1000">
    <property type="entry name" value="HAD superfamily/HAD-like"/>
    <property type="match status" value="1"/>
</dbReference>
<dbReference type="SFLD" id="SFLDS00003">
    <property type="entry name" value="Haloacid_Dehalogenase"/>
    <property type="match status" value="1"/>
</dbReference>
<dbReference type="NCBIfam" id="TIGR01509">
    <property type="entry name" value="HAD-SF-IA-v3"/>
    <property type="match status" value="1"/>
</dbReference>
<dbReference type="RefSeq" id="WP_377123231.1">
    <property type="nucleotide sequence ID" value="NZ_JBHRSD010000014.1"/>
</dbReference>
<dbReference type="NCBIfam" id="TIGR01549">
    <property type="entry name" value="HAD-SF-IA-v1"/>
    <property type="match status" value="1"/>
</dbReference>
<keyword evidence="1" id="KW-0378">Hydrolase</keyword>
<accession>A0ABV7CJ01</accession>
<dbReference type="Gene3D" id="1.10.260.80">
    <property type="match status" value="1"/>
</dbReference>
<comment type="caution">
    <text evidence="1">The sequence shown here is derived from an EMBL/GenBank/DDBJ whole genome shotgun (WGS) entry which is preliminary data.</text>
</comment>
<dbReference type="Proteomes" id="UP001595453">
    <property type="component" value="Unassembled WGS sequence"/>
</dbReference>
<dbReference type="EMBL" id="JBHRSD010000014">
    <property type="protein sequence ID" value="MFC3032582.1"/>
    <property type="molecule type" value="Genomic_DNA"/>
</dbReference>
<gene>
    <name evidence="1" type="ORF">ACFOEE_08630</name>
</gene>
<dbReference type="InterPro" id="IPR023214">
    <property type="entry name" value="HAD_sf"/>
</dbReference>
<dbReference type="SUPFAM" id="SSF56784">
    <property type="entry name" value="HAD-like"/>
    <property type="match status" value="1"/>
</dbReference>
<organism evidence="1 2">
    <name type="scientific">Pseudoalteromonas fenneropenaei</name>
    <dbReference type="NCBI Taxonomy" id="1737459"/>
    <lineage>
        <taxon>Bacteria</taxon>
        <taxon>Pseudomonadati</taxon>
        <taxon>Pseudomonadota</taxon>
        <taxon>Gammaproteobacteria</taxon>
        <taxon>Alteromonadales</taxon>
        <taxon>Pseudoalteromonadaceae</taxon>
        <taxon>Pseudoalteromonas</taxon>
    </lineage>
</organism>
<proteinExistence type="predicted"/>
<evidence type="ECO:0000313" key="2">
    <source>
        <dbReference type="Proteomes" id="UP001595453"/>
    </source>
</evidence>
<dbReference type="PANTHER" id="PTHR43885:SF1">
    <property type="entry name" value="SUPERFAMILY HYDROLASE, PUTATIVE (AFU_ORTHOLOGUE AFUA_4G13290)-RELATED"/>
    <property type="match status" value="1"/>
</dbReference>
<keyword evidence="2" id="KW-1185">Reference proteome</keyword>
<sequence length="195" mass="21153">MLKPNYQGVIFDLDGTLMSSQLDFQAIRNAIGCPPQVDILAFVAAGGSHSARLLAKVVDFELADAEQASVLDGVLDTLDHFSALKLPMAIVTRNCRAASELKLARGKLPISLLLSREDAPAKPDPTALLQVASQWQLCPTQCLYVGDYLYDIQAASNAKMASCLYAPEEMPDYAHLADWRISDFRQLISIVASGV</sequence>
<dbReference type="SFLD" id="SFLDG01129">
    <property type="entry name" value="C1.5:_HAD__Beta-PGM__Phosphata"/>
    <property type="match status" value="1"/>
</dbReference>
<dbReference type="PANTHER" id="PTHR43885">
    <property type="entry name" value="HALOACID DEHALOGENASE-LIKE HYDROLASE"/>
    <property type="match status" value="1"/>
</dbReference>
<dbReference type="GO" id="GO:0016787">
    <property type="term" value="F:hydrolase activity"/>
    <property type="evidence" value="ECO:0007669"/>
    <property type="project" value="UniProtKB-KW"/>
</dbReference>
<dbReference type="EC" id="3.-.-.-" evidence="1"/>
<name>A0ABV7CJ01_9GAMM</name>
<reference evidence="2" key="1">
    <citation type="journal article" date="2019" name="Int. J. Syst. Evol. Microbiol.">
        <title>The Global Catalogue of Microorganisms (GCM) 10K type strain sequencing project: providing services to taxonomists for standard genome sequencing and annotation.</title>
        <authorList>
            <consortium name="The Broad Institute Genomics Platform"/>
            <consortium name="The Broad Institute Genome Sequencing Center for Infectious Disease"/>
            <person name="Wu L."/>
            <person name="Ma J."/>
        </authorList>
    </citation>
    <scope>NUCLEOTIDE SEQUENCE [LARGE SCALE GENOMIC DNA]</scope>
    <source>
        <strain evidence="2">KCTC 42730</strain>
    </source>
</reference>